<dbReference type="GO" id="GO:0016887">
    <property type="term" value="F:ATP hydrolysis activity"/>
    <property type="evidence" value="ECO:0007669"/>
    <property type="project" value="InterPro"/>
</dbReference>
<dbReference type="Gene3D" id="3.30.230.10">
    <property type="match status" value="1"/>
</dbReference>
<dbReference type="GO" id="GO:0030983">
    <property type="term" value="F:mismatched DNA binding"/>
    <property type="evidence" value="ECO:0007669"/>
    <property type="project" value="InterPro"/>
</dbReference>
<gene>
    <name evidence="3" type="primary">mutL_29</name>
    <name evidence="3" type="ORF">SDC9_105579</name>
</gene>
<dbReference type="InterPro" id="IPR038973">
    <property type="entry name" value="MutL/Mlh/Pms-like"/>
</dbReference>
<dbReference type="PANTHER" id="PTHR10073">
    <property type="entry name" value="DNA MISMATCH REPAIR PROTEIN MLH, PMS, MUTL"/>
    <property type="match status" value="1"/>
</dbReference>
<comment type="caution">
    <text evidence="3">The sequence shown here is derived from an EMBL/GenBank/DDBJ whole genome shotgun (WGS) entry which is preliminary data.</text>
</comment>
<proteinExistence type="predicted"/>
<dbReference type="EMBL" id="VSSQ01016931">
    <property type="protein sequence ID" value="MPM58746.1"/>
    <property type="molecule type" value="Genomic_DNA"/>
</dbReference>
<name>A0A645B117_9ZZZZ</name>
<dbReference type="InterPro" id="IPR037198">
    <property type="entry name" value="MutL_C_sf"/>
</dbReference>
<dbReference type="SUPFAM" id="SSF54211">
    <property type="entry name" value="Ribosomal protein S5 domain 2-like"/>
    <property type="match status" value="1"/>
</dbReference>
<dbReference type="InterPro" id="IPR013507">
    <property type="entry name" value="DNA_mismatch_S5_2-like"/>
</dbReference>
<dbReference type="GO" id="GO:0032300">
    <property type="term" value="C:mismatch repair complex"/>
    <property type="evidence" value="ECO:0007669"/>
    <property type="project" value="InterPro"/>
</dbReference>
<dbReference type="SMART" id="SM01340">
    <property type="entry name" value="DNA_mis_repair"/>
    <property type="match status" value="1"/>
</dbReference>
<evidence type="ECO:0000259" key="2">
    <source>
        <dbReference type="SMART" id="SM01340"/>
    </source>
</evidence>
<dbReference type="AlphaFoldDB" id="A0A645B117"/>
<evidence type="ECO:0000259" key="1">
    <source>
        <dbReference type="SMART" id="SM00853"/>
    </source>
</evidence>
<dbReference type="InterPro" id="IPR014790">
    <property type="entry name" value="MutL_C"/>
</dbReference>
<organism evidence="3">
    <name type="scientific">bioreactor metagenome</name>
    <dbReference type="NCBI Taxonomy" id="1076179"/>
    <lineage>
        <taxon>unclassified sequences</taxon>
        <taxon>metagenomes</taxon>
        <taxon>ecological metagenomes</taxon>
    </lineage>
</organism>
<dbReference type="Gene3D" id="3.30.1370.100">
    <property type="entry name" value="MutL, C-terminal domain, regulatory subdomain"/>
    <property type="match status" value="1"/>
</dbReference>
<protein>
    <submittedName>
        <fullName evidence="3">DNA mismatch repair protein MutL</fullName>
    </submittedName>
</protein>
<dbReference type="PANTHER" id="PTHR10073:SF12">
    <property type="entry name" value="DNA MISMATCH REPAIR PROTEIN MLH1"/>
    <property type="match status" value="1"/>
</dbReference>
<dbReference type="InterPro" id="IPR042121">
    <property type="entry name" value="MutL_C_regsub"/>
</dbReference>
<reference evidence="3" key="1">
    <citation type="submission" date="2019-08" db="EMBL/GenBank/DDBJ databases">
        <authorList>
            <person name="Kucharzyk K."/>
            <person name="Murdoch R.W."/>
            <person name="Higgins S."/>
            <person name="Loffler F."/>
        </authorList>
    </citation>
    <scope>NUCLEOTIDE SEQUENCE</scope>
</reference>
<dbReference type="InterPro" id="IPR020568">
    <property type="entry name" value="Ribosomal_Su5_D2-typ_SF"/>
</dbReference>
<dbReference type="InterPro" id="IPR042120">
    <property type="entry name" value="MutL_C_dimsub"/>
</dbReference>
<dbReference type="CDD" id="cd00782">
    <property type="entry name" value="MutL_Trans"/>
    <property type="match status" value="1"/>
</dbReference>
<dbReference type="SUPFAM" id="SSF118116">
    <property type="entry name" value="DNA mismatch repair protein MutL"/>
    <property type="match status" value="1"/>
</dbReference>
<dbReference type="InterPro" id="IPR014721">
    <property type="entry name" value="Ribsml_uS5_D2-typ_fold_subgr"/>
</dbReference>
<feature type="domain" description="DNA mismatch repair protein S5" evidence="2">
    <location>
        <begin position="1"/>
        <end position="105"/>
    </location>
</feature>
<dbReference type="Pfam" id="PF08676">
    <property type="entry name" value="MutL_C"/>
    <property type="match status" value="1"/>
</dbReference>
<dbReference type="GO" id="GO:0140664">
    <property type="term" value="F:ATP-dependent DNA damage sensor activity"/>
    <property type="evidence" value="ECO:0007669"/>
    <property type="project" value="InterPro"/>
</dbReference>
<dbReference type="GO" id="GO:0006298">
    <property type="term" value="P:mismatch repair"/>
    <property type="evidence" value="ECO:0007669"/>
    <property type="project" value="InterPro"/>
</dbReference>
<dbReference type="Gene3D" id="3.30.1540.20">
    <property type="entry name" value="MutL, C-terminal domain, dimerisation subdomain"/>
    <property type="match status" value="1"/>
</dbReference>
<feature type="domain" description="MutL C-terminal dimerisation" evidence="1">
    <location>
        <begin position="177"/>
        <end position="319"/>
    </location>
</feature>
<sequence length="361" mass="41751">MLNSSDYDYVISGAYALPSITRATKNYIAVFINSRMVRSYRLQKVIMEIFKSYLPDDRYPIVVMDVRMDAQLVDVNVHPSKWEIRLSKEQQLEDLVRRTLLQSLSQNMQAPKVKTDLPITATKIEFTNFTFDEPITEQPVPPSFKTAESVSLETAEPNRETVKVINSKNNQFPIMSVIGQFHGNYILAESIDGLYIIDQHAAQERYNYERFQQLMMNEKTEYQTLLIPLVIEIGSYLQSEFDHISEMLQKMHVTVELFGTDSLLCRSVPVWMSDIDVLVFIHDMVDFYQAEQDTSLLAVRKAALASLACHASVKFNQHLNLDEMKEVILHLQKCENPFNCPHGRPTFIHLTESQLKKEFLR</sequence>
<dbReference type="SMART" id="SM00853">
    <property type="entry name" value="MutL_C"/>
    <property type="match status" value="1"/>
</dbReference>
<dbReference type="GO" id="GO:0005524">
    <property type="term" value="F:ATP binding"/>
    <property type="evidence" value="ECO:0007669"/>
    <property type="project" value="InterPro"/>
</dbReference>
<evidence type="ECO:0000313" key="3">
    <source>
        <dbReference type="EMBL" id="MPM58746.1"/>
    </source>
</evidence>
<dbReference type="Pfam" id="PF01119">
    <property type="entry name" value="DNA_mis_repair"/>
    <property type="match status" value="1"/>
</dbReference>
<accession>A0A645B117</accession>